<dbReference type="InterPro" id="IPR005135">
    <property type="entry name" value="Endo/exonuclease/phosphatase"/>
</dbReference>
<dbReference type="STRING" id="335973.SAMN04488693_113104"/>
<evidence type="ECO:0000313" key="11">
    <source>
        <dbReference type="Proteomes" id="UP000199258"/>
    </source>
</evidence>
<evidence type="ECO:0000313" key="10">
    <source>
        <dbReference type="EMBL" id="SDI54090.1"/>
    </source>
</evidence>
<protein>
    <submittedName>
        <fullName evidence="10">Metal-dependent hydrolase, endonuclease/exonuclease/phosphatase family</fullName>
    </submittedName>
</protein>
<keyword evidence="7" id="KW-0460">Magnesium</keyword>
<dbReference type="GO" id="GO:0046872">
    <property type="term" value="F:metal ion binding"/>
    <property type="evidence" value="ECO:0007669"/>
    <property type="project" value="UniProtKB-KW"/>
</dbReference>
<evidence type="ECO:0000256" key="4">
    <source>
        <dbReference type="ARBA" id="ARBA00022723"/>
    </source>
</evidence>
<evidence type="ECO:0000256" key="2">
    <source>
        <dbReference type="ARBA" id="ARBA00001946"/>
    </source>
</evidence>
<evidence type="ECO:0000256" key="5">
    <source>
        <dbReference type="ARBA" id="ARBA00022763"/>
    </source>
</evidence>
<evidence type="ECO:0000256" key="8">
    <source>
        <dbReference type="ARBA" id="ARBA00023204"/>
    </source>
</evidence>
<feature type="domain" description="Endonuclease/exonuclease/phosphatase" evidence="9">
    <location>
        <begin position="6"/>
        <end position="238"/>
    </location>
</feature>
<organism evidence="10 11">
    <name type="scientific">Arthrobacter subterraneus</name>
    <dbReference type="NCBI Taxonomy" id="335973"/>
    <lineage>
        <taxon>Bacteria</taxon>
        <taxon>Bacillati</taxon>
        <taxon>Actinomycetota</taxon>
        <taxon>Actinomycetes</taxon>
        <taxon>Micrococcales</taxon>
        <taxon>Micrococcaceae</taxon>
        <taxon>Arthrobacter</taxon>
    </lineage>
</organism>
<keyword evidence="10" id="KW-0269">Exonuclease</keyword>
<name>A0A1G8LFW0_9MICC</name>
<dbReference type="PANTHER" id="PTHR15822">
    <property type="entry name" value="TRAF AND TNF RECEPTOR-ASSOCIATED PROTEIN"/>
    <property type="match status" value="1"/>
</dbReference>
<keyword evidence="6 10" id="KW-0378">Hydrolase</keyword>
<accession>A0A1G8LFW0</accession>
<dbReference type="GO" id="GO:0004519">
    <property type="term" value="F:endonuclease activity"/>
    <property type="evidence" value="ECO:0007669"/>
    <property type="project" value="UniProtKB-KW"/>
</dbReference>
<dbReference type="GO" id="GO:0004527">
    <property type="term" value="F:exonuclease activity"/>
    <property type="evidence" value="ECO:0007669"/>
    <property type="project" value="UniProtKB-KW"/>
</dbReference>
<keyword evidence="10" id="KW-0255">Endonuclease</keyword>
<dbReference type="OrthoDB" id="9793162at2"/>
<dbReference type="GO" id="GO:0006281">
    <property type="term" value="P:DNA repair"/>
    <property type="evidence" value="ECO:0007669"/>
    <property type="project" value="UniProtKB-KW"/>
</dbReference>
<dbReference type="AlphaFoldDB" id="A0A1G8LFW0"/>
<reference evidence="10 11" key="1">
    <citation type="submission" date="2016-10" db="EMBL/GenBank/DDBJ databases">
        <authorList>
            <person name="de Groot N.N."/>
        </authorList>
    </citation>
    <scope>NUCLEOTIDE SEQUENCE [LARGE SCALE GENOMIC DNA]</scope>
    <source>
        <strain evidence="10 11">NP_1H</strain>
    </source>
</reference>
<comment type="cofactor">
    <cofactor evidence="2">
        <name>Mg(2+)</name>
        <dbReference type="ChEBI" id="CHEBI:18420"/>
    </cofactor>
</comment>
<evidence type="ECO:0000256" key="7">
    <source>
        <dbReference type="ARBA" id="ARBA00022842"/>
    </source>
</evidence>
<keyword evidence="4" id="KW-0479">Metal-binding</keyword>
<dbReference type="SUPFAM" id="SSF56219">
    <property type="entry name" value="DNase I-like"/>
    <property type="match status" value="1"/>
</dbReference>
<dbReference type="RefSeq" id="WP_090587431.1">
    <property type="nucleotide sequence ID" value="NZ_FNDT01000013.1"/>
</dbReference>
<dbReference type="Pfam" id="PF03372">
    <property type="entry name" value="Exo_endo_phos"/>
    <property type="match status" value="1"/>
</dbReference>
<keyword evidence="5" id="KW-0227">DNA damage</keyword>
<evidence type="ECO:0000256" key="3">
    <source>
        <dbReference type="ARBA" id="ARBA00022722"/>
    </source>
</evidence>
<proteinExistence type="predicted"/>
<dbReference type="EMBL" id="FNDT01000013">
    <property type="protein sequence ID" value="SDI54090.1"/>
    <property type="molecule type" value="Genomic_DNA"/>
</dbReference>
<keyword evidence="3" id="KW-0540">Nuclease</keyword>
<gene>
    <name evidence="10" type="ORF">SAMN04488693_113104</name>
</gene>
<evidence type="ECO:0000259" key="9">
    <source>
        <dbReference type="Pfam" id="PF03372"/>
    </source>
</evidence>
<dbReference type="Gene3D" id="3.60.10.10">
    <property type="entry name" value="Endonuclease/exonuclease/phosphatase"/>
    <property type="match status" value="1"/>
</dbReference>
<dbReference type="Proteomes" id="UP000199258">
    <property type="component" value="Unassembled WGS sequence"/>
</dbReference>
<evidence type="ECO:0000256" key="6">
    <source>
        <dbReference type="ARBA" id="ARBA00022801"/>
    </source>
</evidence>
<keyword evidence="11" id="KW-1185">Reference proteome</keyword>
<evidence type="ECO:0000256" key="1">
    <source>
        <dbReference type="ARBA" id="ARBA00001936"/>
    </source>
</evidence>
<dbReference type="InterPro" id="IPR051547">
    <property type="entry name" value="TDP2-like"/>
</dbReference>
<keyword evidence="8" id="KW-0234">DNA repair</keyword>
<sequence>MRFVVMTHNIWADTRWPEREPALRSLLRTRRPDIYAVQELRPATKAVIDEVLSGHSRVEDSERGWTYESSIWWDSALFTEVEHGSIDIGIGVDEIHRDRKLFWVRLAAQDGSTVVVSTAHFCFPGTQRELTEHVNPRIAQSAAAGAVLAELGGPEEPVLFMGDLNESWHVLRVLHEAGLQDSYSALGVVPAATWPTIPTWPQATAPWVIDFHFFRGRIRALTTEVVDFFEGDIAPSDHKPVVTTYGLDIG</sequence>
<dbReference type="InterPro" id="IPR036691">
    <property type="entry name" value="Endo/exonu/phosph_ase_sf"/>
</dbReference>
<comment type="cofactor">
    <cofactor evidence="1">
        <name>Mn(2+)</name>
        <dbReference type="ChEBI" id="CHEBI:29035"/>
    </cofactor>
</comment>
<dbReference type="PANTHER" id="PTHR15822:SF4">
    <property type="entry name" value="TYROSYL-DNA PHOSPHODIESTERASE 2"/>
    <property type="match status" value="1"/>
</dbReference>